<comment type="similarity">
    <text evidence="1 2">Belongs to the universal stress protein A family.</text>
</comment>
<dbReference type="RefSeq" id="WP_117011881.1">
    <property type="nucleotide sequence ID" value="NZ_WWCW01000031.1"/>
</dbReference>
<dbReference type="SUPFAM" id="SSF52402">
    <property type="entry name" value="Adenine nucleotide alpha hydrolases-like"/>
    <property type="match status" value="1"/>
</dbReference>
<dbReference type="PANTHER" id="PTHR46268:SF15">
    <property type="entry name" value="UNIVERSAL STRESS PROTEIN HP_0031"/>
    <property type="match status" value="1"/>
</dbReference>
<sequence length="145" mass="16014">MFKHILLPTDGSAISSAIIQKTIAFAKESGATVTAVHVIAPFHVLTAHADMLEATRDEYLRDSQAHAQRYLEDIEKAAREMGVQCKTVICTDDQPYEQIIETARLHGCDLICMASHGRRGVKGMLLGSETQKVLTHSQIPVLVFR</sequence>
<evidence type="ECO:0000259" key="3">
    <source>
        <dbReference type="Pfam" id="PF00582"/>
    </source>
</evidence>
<dbReference type="Gene3D" id="3.40.50.620">
    <property type="entry name" value="HUPs"/>
    <property type="match status" value="1"/>
</dbReference>
<name>A0A845G2U9_9BURK</name>
<dbReference type="PANTHER" id="PTHR46268">
    <property type="entry name" value="STRESS RESPONSE PROTEIN NHAX"/>
    <property type="match status" value="1"/>
</dbReference>
<evidence type="ECO:0000256" key="2">
    <source>
        <dbReference type="PIRNR" id="PIRNR006276"/>
    </source>
</evidence>
<dbReference type="Proteomes" id="UP000470302">
    <property type="component" value="Unassembled WGS sequence"/>
</dbReference>
<evidence type="ECO:0000256" key="1">
    <source>
        <dbReference type="ARBA" id="ARBA00008791"/>
    </source>
</evidence>
<dbReference type="GO" id="GO:0005737">
    <property type="term" value="C:cytoplasm"/>
    <property type="evidence" value="ECO:0007669"/>
    <property type="project" value="UniProtKB-SubCell"/>
</dbReference>
<proteinExistence type="inferred from homology"/>
<feature type="domain" description="UspA" evidence="3">
    <location>
        <begin position="1"/>
        <end position="145"/>
    </location>
</feature>
<dbReference type="InterPro" id="IPR014729">
    <property type="entry name" value="Rossmann-like_a/b/a_fold"/>
</dbReference>
<evidence type="ECO:0000313" key="5">
    <source>
        <dbReference type="Proteomes" id="UP000470302"/>
    </source>
</evidence>
<comment type="caution">
    <text evidence="4">The sequence shown here is derived from an EMBL/GenBank/DDBJ whole genome shotgun (WGS) entry which is preliminary data.</text>
</comment>
<dbReference type="EMBL" id="WWCW01000031">
    <property type="protein sequence ID" value="MYM87802.1"/>
    <property type="molecule type" value="Genomic_DNA"/>
</dbReference>
<gene>
    <name evidence="4" type="ORF">GTP91_11490</name>
</gene>
<reference evidence="4 5" key="1">
    <citation type="submission" date="2020-01" db="EMBL/GenBank/DDBJ databases">
        <title>Novel species isolated from a subtropical stream in China.</title>
        <authorList>
            <person name="Lu H."/>
        </authorList>
    </citation>
    <scope>NUCLEOTIDE SEQUENCE [LARGE SCALE GENOMIC DNA]</scope>
    <source>
        <strain evidence="4 5">FT82W</strain>
    </source>
</reference>
<comment type="subcellular location">
    <subcellularLocation>
        <location evidence="2">Cytoplasm</location>
    </subcellularLocation>
</comment>
<dbReference type="InterPro" id="IPR006016">
    <property type="entry name" value="UspA"/>
</dbReference>
<dbReference type="PIRSF" id="PIRSF006276">
    <property type="entry name" value="UspA"/>
    <property type="match status" value="1"/>
</dbReference>
<keyword evidence="2" id="KW-0963">Cytoplasm</keyword>
<protein>
    <recommendedName>
        <fullName evidence="2">Universal stress protein</fullName>
    </recommendedName>
</protein>
<dbReference type="Pfam" id="PF00582">
    <property type="entry name" value="Usp"/>
    <property type="match status" value="1"/>
</dbReference>
<dbReference type="AlphaFoldDB" id="A0A845G2U9"/>
<dbReference type="CDD" id="cd00293">
    <property type="entry name" value="USP-like"/>
    <property type="match status" value="1"/>
</dbReference>
<dbReference type="PRINTS" id="PR01438">
    <property type="entry name" value="UNVRSLSTRESS"/>
</dbReference>
<evidence type="ECO:0000313" key="4">
    <source>
        <dbReference type="EMBL" id="MYM87802.1"/>
    </source>
</evidence>
<organism evidence="4 5">
    <name type="scientific">Duganella vulcania</name>
    <dbReference type="NCBI Taxonomy" id="2692166"/>
    <lineage>
        <taxon>Bacteria</taxon>
        <taxon>Pseudomonadati</taxon>
        <taxon>Pseudomonadota</taxon>
        <taxon>Betaproteobacteria</taxon>
        <taxon>Burkholderiales</taxon>
        <taxon>Oxalobacteraceae</taxon>
        <taxon>Telluria group</taxon>
        <taxon>Duganella</taxon>
    </lineage>
</organism>
<dbReference type="InterPro" id="IPR006015">
    <property type="entry name" value="Universal_stress_UspA"/>
</dbReference>
<accession>A0A845G2U9</accession>